<name>A0A4R5U3Q9_9MICC</name>
<proteinExistence type="predicted"/>
<keyword evidence="2 5" id="KW-0808">Transferase</keyword>
<comment type="caution">
    <text evidence="5">The sequence shown here is derived from an EMBL/GenBank/DDBJ whole genome shotgun (WGS) entry which is preliminary data.</text>
</comment>
<dbReference type="GO" id="GO:0016757">
    <property type="term" value="F:glycosyltransferase activity"/>
    <property type="evidence" value="ECO:0007669"/>
    <property type="project" value="UniProtKB-KW"/>
</dbReference>
<dbReference type="Proteomes" id="UP000295411">
    <property type="component" value="Unassembled WGS sequence"/>
</dbReference>
<dbReference type="CDD" id="cd03801">
    <property type="entry name" value="GT4_PimA-like"/>
    <property type="match status" value="1"/>
</dbReference>
<evidence type="ECO:0000313" key="5">
    <source>
        <dbReference type="EMBL" id="TDK28258.1"/>
    </source>
</evidence>
<evidence type="ECO:0000259" key="3">
    <source>
        <dbReference type="Pfam" id="PF00534"/>
    </source>
</evidence>
<dbReference type="EMBL" id="SMTK01000001">
    <property type="protein sequence ID" value="TDK28258.1"/>
    <property type="molecule type" value="Genomic_DNA"/>
</dbReference>
<evidence type="ECO:0000313" key="6">
    <source>
        <dbReference type="Proteomes" id="UP000295411"/>
    </source>
</evidence>
<dbReference type="Pfam" id="PF13579">
    <property type="entry name" value="Glyco_trans_4_4"/>
    <property type="match status" value="1"/>
</dbReference>
<keyword evidence="1" id="KW-0328">Glycosyltransferase</keyword>
<reference evidence="5 6" key="1">
    <citation type="submission" date="2019-03" db="EMBL/GenBank/DDBJ databases">
        <title>Arthrobacter sp. nov., an bacterium isolated from biocrust in Mu Us Desert.</title>
        <authorList>
            <person name="Lixiong L."/>
        </authorList>
    </citation>
    <scope>NUCLEOTIDE SEQUENCE [LARGE SCALE GENOMIC DNA]</scope>
    <source>
        <strain evidence="5 6">SLN-3</strain>
    </source>
</reference>
<evidence type="ECO:0000256" key="2">
    <source>
        <dbReference type="ARBA" id="ARBA00022679"/>
    </source>
</evidence>
<gene>
    <name evidence="5" type="ORF">E2F48_00895</name>
</gene>
<organism evidence="5 6">
    <name type="scientific">Arthrobacter crusticola</name>
    <dbReference type="NCBI Taxonomy" id="2547960"/>
    <lineage>
        <taxon>Bacteria</taxon>
        <taxon>Bacillati</taxon>
        <taxon>Actinomycetota</taxon>
        <taxon>Actinomycetes</taxon>
        <taxon>Micrococcales</taxon>
        <taxon>Micrococcaceae</taxon>
        <taxon>Arthrobacter</taxon>
    </lineage>
</organism>
<dbReference type="AlphaFoldDB" id="A0A4R5U3Q9"/>
<keyword evidence="6" id="KW-1185">Reference proteome</keyword>
<sequence length="580" mass="62388">MLRNTRLAASTVATHLGDDPVLLLLQVGRRMPYSMVRRIARAAARLPVRGPGVLPILAAHLLGNTTQVTDLLDAAQENRPGGAQARWMAEIALATGNPEAADGLLESERGRTAEGRTAGTLARRAWYDGDMSGAVRILQEAGDGRYAARLSAELQVFRGWNPAVDPATGYVPRRKTVLHVLTNSLPHTHSGYAQRSHSILKAQQEQGWDVHAVTRVGYPVQVGKILADDVDVVDGVTYHRLLPARLAPGFDGRLQQQAEDLLALALKLRPSVLHTTTHFVNGLVTGEVAGALGIPWVYEVRGQLADTWASSRHERAKSSERYKLFTDREAQVMRNASLVVTLGEAMKQEIMRAGVPEDRILLGPNAVGEEYLAEPVASTEARRQLGLPEDGVFVGTVSSLVEYEGLDHLLRAVALLEPTHPQLRCLIVGDGVARPALESLAVELGISGKVLFTGRVPRARARLHHLALDIFAVPRRDFDVTRSVTPLKPVEAMACARPVIASDLPALREIVTVGTTGILVEPSNPDALAAAISGLLAGGSVDQSAVRMGREGRRTVLEQRTWAGNAAAYQKAYAAVGAGE</sequence>
<feature type="domain" description="Glycosyl transferase family 1" evidence="3">
    <location>
        <begin position="379"/>
        <end position="554"/>
    </location>
</feature>
<dbReference type="InterPro" id="IPR001296">
    <property type="entry name" value="Glyco_trans_1"/>
</dbReference>
<evidence type="ECO:0000256" key="1">
    <source>
        <dbReference type="ARBA" id="ARBA00022676"/>
    </source>
</evidence>
<dbReference type="SUPFAM" id="SSF53756">
    <property type="entry name" value="UDP-Glycosyltransferase/glycogen phosphorylase"/>
    <property type="match status" value="1"/>
</dbReference>
<dbReference type="InterPro" id="IPR028098">
    <property type="entry name" value="Glyco_trans_4-like_N"/>
</dbReference>
<feature type="domain" description="Glycosyltransferase subfamily 4-like N-terminal" evidence="4">
    <location>
        <begin position="191"/>
        <end position="365"/>
    </location>
</feature>
<dbReference type="PANTHER" id="PTHR12526:SF629">
    <property type="entry name" value="TEICHURONIC ACID BIOSYNTHESIS GLYCOSYLTRANSFERASE TUAH-RELATED"/>
    <property type="match status" value="1"/>
</dbReference>
<dbReference type="Pfam" id="PF00534">
    <property type="entry name" value="Glycos_transf_1"/>
    <property type="match status" value="1"/>
</dbReference>
<dbReference type="PANTHER" id="PTHR12526">
    <property type="entry name" value="GLYCOSYLTRANSFERASE"/>
    <property type="match status" value="1"/>
</dbReference>
<accession>A0A4R5U3Q9</accession>
<dbReference type="Gene3D" id="3.40.50.2000">
    <property type="entry name" value="Glycogen Phosphorylase B"/>
    <property type="match status" value="2"/>
</dbReference>
<dbReference type="OrthoDB" id="509705at2"/>
<protein>
    <submittedName>
        <fullName evidence="5">Glycosyltransferase</fullName>
    </submittedName>
</protein>
<evidence type="ECO:0000259" key="4">
    <source>
        <dbReference type="Pfam" id="PF13579"/>
    </source>
</evidence>